<dbReference type="InParanoid" id="A0A1Q3AMW0"/>
<name>A0A1Q3AMW0_CEPFO</name>
<dbReference type="AlphaFoldDB" id="A0A1Q3AMW0"/>
<proteinExistence type="predicted"/>
<accession>A0A1Q3AMW0</accession>
<gene>
    <name evidence="1" type="ORF">CFOL_v3_00414</name>
</gene>
<dbReference type="EMBL" id="BDDD01000008">
    <property type="protein sequence ID" value="GAV56873.1"/>
    <property type="molecule type" value="Genomic_DNA"/>
</dbReference>
<organism evidence="1 2">
    <name type="scientific">Cephalotus follicularis</name>
    <name type="common">Albany pitcher plant</name>
    <dbReference type="NCBI Taxonomy" id="3775"/>
    <lineage>
        <taxon>Eukaryota</taxon>
        <taxon>Viridiplantae</taxon>
        <taxon>Streptophyta</taxon>
        <taxon>Embryophyta</taxon>
        <taxon>Tracheophyta</taxon>
        <taxon>Spermatophyta</taxon>
        <taxon>Magnoliopsida</taxon>
        <taxon>eudicotyledons</taxon>
        <taxon>Gunneridae</taxon>
        <taxon>Pentapetalae</taxon>
        <taxon>rosids</taxon>
        <taxon>fabids</taxon>
        <taxon>Oxalidales</taxon>
        <taxon>Cephalotaceae</taxon>
        <taxon>Cephalotus</taxon>
    </lineage>
</organism>
<dbReference type="OrthoDB" id="1845088at2759"/>
<feature type="non-terminal residue" evidence="1">
    <location>
        <position position="1"/>
    </location>
</feature>
<keyword evidence="2" id="KW-1185">Reference proteome</keyword>
<protein>
    <submittedName>
        <fullName evidence="1">UBN2 domain-containing protein</fullName>
    </submittedName>
</protein>
<evidence type="ECO:0000313" key="1">
    <source>
        <dbReference type="EMBL" id="GAV56873.1"/>
    </source>
</evidence>
<dbReference type="PANTHER" id="PTHR47481">
    <property type="match status" value="1"/>
</dbReference>
<evidence type="ECO:0000313" key="2">
    <source>
        <dbReference type="Proteomes" id="UP000187406"/>
    </source>
</evidence>
<reference evidence="2" key="1">
    <citation type="submission" date="2016-04" db="EMBL/GenBank/DDBJ databases">
        <title>Cephalotus genome sequencing.</title>
        <authorList>
            <person name="Fukushima K."/>
            <person name="Hasebe M."/>
            <person name="Fang X."/>
        </authorList>
    </citation>
    <scope>NUCLEOTIDE SEQUENCE [LARGE SCALE GENOMIC DNA]</scope>
    <source>
        <strain evidence="2">cv. St1</strain>
    </source>
</reference>
<dbReference type="PANTHER" id="PTHR47481:SF43">
    <property type="entry name" value="RETROTRANSPOSON COPIA-LIKE N-TERMINAL DOMAIN-CONTAINING PROTEIN"/>
    <property type="match status" value="1"/>
</dbReference>
<comment type="caution">
    <text evidence="1">The sequence shown here is derived from an EMBL/GenBank/DDBJ whole genome shotgun (WGS) entry which is preliminary data.</text>
</comment>
<sequence>KLKSAKAWLALNQAFVSPSHTRILQLHMQLQNLKKNESTISVYLQQAKYIIDELAASGKLLSPEEFNEIIFNNLGPSFHPIVAIVSS</sequence>
<dbReference type="Proteomes" id="UP000187406">
    <property type="component" value="Unassembled WGS sequence"/>
</dbReference>